<dbReference type="AlphaFoldDB" id="A0A0G4MNI4"/>
<feature type="compositionally biased region" description="Polar residues" evidence="1">
    <location>
        <begin position="15"/>
        <end position="34"/>
    </location>
</feature>
<feature type="region of interest" description="Disordered" evidence="1">
    <location>
        <begin position="1"/>
        <end position="41"/>
    </location>
</feature>
<organism evidence="2 3">
    <name type="scientific">Verticillium longisporum</name>
    <name type="common">Verticillium dahliae var. longisporum</name>
    <dbReference type="NCBI Taxonomy" id="100787"/>
    <lineage>
        <taxon>Eukaryota</taxon>
        <taxon>Fungi</taxon>
        <taxon>Dikarya</taxon>
        <taxon>Ascomycota</taxon>
        <taxon>Pezizomycotina</taxon>
        <taxon>Sordariomycetes</taxon>
        <taxon>Hypocreomycetidae</taxon>
        <taxon>Glomerellales</taxon>
        <taxon>Plectosphaerellaceae</taxon>
        <taxon>Verticillium</taxon>
    </lineage>
</organism>
<feature type="compositionally biased region" description="Basic and acidic residues" evidence="1">
    <location>
        <begin position="89"/>
        <end position="101"/>
    </location>
</feature>
<evidence type="ECO:0000313" key="2">
    <source>
        <dbReference type="EMBL" id="CRK35761.1"/>
    </source>
</evidence>
<sequence length="101" mass="11250">MSTSRMHYGPERLPQSYSSDNMSTSTLPKSQPSSYFVDATPMDSPPEASSLTFFFDTRLACLSIGILWNTRLLTGPLVDARSTAGVRSLRPERSEYRATRP</sequence>
<protein>
    <submittedName>
        <fullName evidence="2">Uncharacterized protein</fullName>
    </submittedName>
</protein>
<evidence type="ECO:0000313" key="3">
    <source>
        <dbReference type="Proteomes" id="UP000044602"/>
    </source>
</evidence>
<gene>
    <name evidence="2" type="ORF">BN1708_006775</name>
</gene>
<evidence type="ECO:0000256" key="1">
    <source>
        <dbReference type="SAM" id="MobiDB-lite"/>
    </source>
</evidence>
<feature type="non-terminal residue" evidence="2">
    <location>
        <position position="101"/>
    </location>
</feature>
<accession>A0A0G4MNI4</accession>
<proteinExistence type="predicted"/>
<keyword evidence="3" id="KW-1185">Reference proteome</keyword>
<name>A0A0G4MNI4_VERLO</name>
<dbReference type="EMBL" id="CVQH01023639">
    <property type="protein sequence ID" value="CRK35761.1"/>
    <property type="molecule type" value="Genomic_DNA"/>
</dbReference>
<reference evidence="2 3" key="1">
    <citation type="submission" date="2015-05" db="EMBL/GenBank/DDBJ databases">
        <authorList>
            <person name="Wang D.B."/>
            <person name="Wang M."/>
        </authorList>
    </citation>
    <scope>NUCLEOTIDE SEQUENCE [LARGE SCALE GENOMIC DNA]</scope>
    <source>
        <strain evidence="2">VL1</strain>
    </source>
</reference>
<dbReference type="Proteomes" id="UP000044602">
    <property type="component" value="Unassembled WGS sequence"/>
</dbReference>
<feature type="region of interest" description="Disordered" evidence="1">
    <location>
        <begin position="81"/>
        <end position="101"/>
    </location>
</feature>